<dbReference type="InterPro" id="IPR052304">
    <property type="entry name" value="PTTG1IP"/>
</dbReference>
<feature type="signal peptide" evidence="4">
    <location>
        <begin position="1"/>
        <end position="23"/>
    </location>
</feature>
<comment type="caution">
    <text evidence="6">The sequence shown here is derived from an EMBL/GenBank/DDBJ whole genome shotgun (WGS) entry which is preliminary data.</text>
</comment>
<proteinExistence type="predicted"/>
<keyword evidence="7" id="KW-1185">Reference proteome</keyword>
<dbReference type="PANTHER" id="PTHR15191">
    <property type="entry name" value="PROTEIN CBG20567"/>
    <property type="match status" value="1"/>
</dbReference>
<evidence type="ECO:0000256" key="1">
    <source>
        <dbReference type="ARBA" id="ARBA00023180"/>
    </source>
</evidence>
<dbReference type="AlphaFoldDB" id="A0A9D3PR61"/>
<name>A0A9D3PR61_MEGAT</name>
<keyword evidence="4" id="KW-0732">Signal</keyword>
<evidence type="ECO:0000313" key="7">
    <source>
        <dbReference type="Proteomes" id="UP001046870"/>
    </source>
</evidence>
<feature type="coiled-coil region" evidence="2">
    <location>
        <begin position="121"/>
        <end position="155"/>
    </location>
</feature>
<protein>
    <recommendedName>
        <fullName evidence="5">PSI domain-containing protein</fullName>
    </recommendedName>
</protein>
<reference evidence="6" key="1">
    <citation type="submission" date="2021-01" db="EMBL/GenBank/DDBJ databases">
        <authorList>
            <person name="Zahm M."/>
            <person name="Roques C."/>
            <person name="Cabau C."/>
            <person name="Klopp C."/>
            <person name="Donnadieu C."/>
            <person name="Jouanno E."/>
            <person name="Lampietro C."/>
            <person name="Louis A."/>
            <person name="Herpin A."/>
            <person name="Echchiki A."/>
            <person name="Berthelot C."/>
            <person name="Parey E."/>
            <person name="Roest-Crollius H."/>
            <person name="Braasch I."/>
            <person name="Postlethwait J."/>
            <person name="Bobe J."/>
            <person name="Montfort J."/>
            <person name="Bouchez O."/>
            <person name="Begum T."/>
            <person name="Mejri S."/>
            <person name="Adams A."/>
            <person name="Chen W.-J."/>
            <person name="Guiguen Y."/>
        </authorList>
    </citation>
    <scope>NUCLEOTIDE SEQUENCE</scope>
    <source>
        <strain evidence="6">YG-15Mar2019-1</strain>
        <tissue evidence="6">Brain</tissue>
    </source>
</reference>
<sequence>MGNFRIFIFFVLVVIFSLTTVFAQTSAPGTVCAAKSNTTCEDCLSNVSCLWCGTTKRCIDYPVRTILPPHSLCPLAEARWGVCWVNFQALIIAMSVIAGIIIIAILVCCFCCCKCEKIGAKRTAEKMDQEAEKRKVRQEERRAEMKMRHDEIRQKYGLTKENPYARFENN</sequence>
<dbReference type="PANTHER" id="PTHR15191:SF7">
    <property type="entry name" value="PTTG1-INTERACTING PROTEIN B"/>
    <property type="match status" value="1"/>
</dbReference>
<evidence type="ECO:0000313" key="6">
    <source>
        <dbReference type="EMBL" id="KAG7463722.1"/>
    </source>
</evidence>
<evidence type="ECO:0000259" key="5">
    <source>
        <dbReference type="SMART" id="SM00423"/>
    </source>
</evidence>
<dbReference type="InterPro" id="IPR016201">
    <property type="entry name" value="PSI"/>
</dbReference>
<keyword evidence="3" id="KW-0812">Transmembrane</keyword>
<dbReference type="EMBL" id="JAFDVH010000015">
    <property type="protein sequence ID" value="KAG7463722.1"/>
    <property type="molecule type" value="Genomic_DNA"/>
</dbReference>
<accession>A0A9D3PR61</accession>
<dbReference type="SMART" id="SM00423">
    <property type="entry name" value="PSI"/>
    <property type="match status" value="1"/>
</dbReference>
<feature type="domain" description="PSI" evidence="5">
    <location>
        <begin position="31"/>
        <end position="84"/>
    </location>
</feature>
<dbReference type="GO" id="GO:0005737">
    <property type="term" value="C:cytoplasm"/>
    <property type="evidence" value="ECO:0007669"/>
    <property type="project" value="TreeGrafter"/>
</dbReference>
<dbReference type="GO" id="GO:0005634">
    <property type="term" value="C:nucleus"/>
    <property type="evidence" value="ECO:0007669"/>
    <property type="project" value="TreeGrafter"/>
</dbReference>
<evidence type="ECO:0000256" key="4">
    <source>
        <dbReference type="SAM" id="SignalP"/>
    </source>
</evidence>
<keyword evidence="1" id="KW-0325">Glycoprotein</keyword>
<feature type="chain" id="PRO_5039344727" description="PSI domain-containing protein" evidence="4">
    <location>
        <begin position="24"/>
        <end position="170"/>
    </location>
</feature>
<dbReference type="OrthoDB" id="5829916at2759"/>
<keyword evidence="2" id="KW-0175">Coiled coil</keyword>
<dbReference type="GO" id="GO:0006606">
    <property type="term" value="P:protein import into nucleus"/>
    <property type="evidence" value="ECO:0007669"/>
    <property type="project" value="TreeGrafter"/>
</dbReference>
<keyword evidence="3" id="KW-0472">Membrane</keyword>
<dbReference type="Proteomes" id="UP001046870">
    <property type="component" value="Chromosome 15"/>
</dbReference>
<evidence type="ECO:0000256" key="2">
    <source>
        <dbReference type="SAM" id="Coils"/>
    </source>
</evidence>
<keyword evidence="3" id="KW-1133">Transmembrane helix</keyword>
<evidence type="ECO:0000256" key="3">
    <source>
        <dbReference type="SAM" id="Phobius"/>
    </source>
</evidence>
<feature type="transmembrane region" description="Helical" evidence="3">
    <location>
        <begin position="89"/>
        <end position="113"/>
    </location>
</feature>
<organism evidence="6 7">
    <name type="scientific">Megalops atlanticus</name>
    <name type="common">Tarpon</name>
    <name type="synonym">Clupea gigantea</name>
    <dbReference type="NCBI Taxonomy" id="7932"/>
    <lineage>
        <taxon>Eukaryota</taxon>
        <taxon>Metazoa</taxon>
        <taxon>Chordata</taxon>
        <taxon>Craniata</taxon>
        <taxon>Vertebrata</taxon>
        <taxon>Euteleostomi</taxon>
        <taxon>Actinopterygii</taxon>
        <taxon>Neopterygii</taxon>
        <taxon>Teleostei</taxon>
        <taxon>Elopiformes</taxon>
        <taxon>Megalopidae</taxon>
        <taxon>Megalops</taxon>
    </lineage>
</organism>
<gene>
    <name evidence="6" type="ORF">MATL_G00179610</name>
</gene>